<reference evidence="3" key="2">
    <citation type="submission" date="2021-04" db="EMBL/GenBank/DDBJ databases">
        <authorList>
            <person name="Gilroy R."/>
        </authorList>
    </citation>
    <scope>NUCLEOTIDE SEQUENCE</scope>
    <source>
        <strain evidence="3">ChiHecolR3B27-1887</strain>
    </source>
</reference>
<dbReference type="InterPro" id="IPR023795">
    <property type="entry name" value="Serpin_CS"/>
</dbReference>
<dbReference type="GO" id="GO:0005615">
    <property type="term" value="C:extracellular space"/>
    <property type="evidence" value="ECO:0007669"/>
    <property type="project" value="InterPro"/>
</dbReference>
<comment type="caution">
    <text evidence="3">The sequence shown here is derived from an EMBL/GenBank/DDBJ whole genome shotgun (WGS) entry which is preliminary data.</text>
</comment>
<evidence type="ECO:0000259" key="2">
    <source>
        <dbReference type="SMART" id="SM00093"/>
    </source>
</evidence>
<dbReference type="GO" id="GO:0004867">
    <property type="term" value="F:serine-type endopeptidase inhibitor activity"/>
    <property type="evidence" value="ECO:0007669"/>
    <property type="project" value="InterPro"/>
</dbReference>
<reference evidence="3" key="1">
    <citation type="journal article" date="2021" name="PeerJ">
        <title>Extensive microbial diversity within the chicken gut microbiome revealed by metagenomics and culture.</title>
        <authorList>
            <person name="Gilroy R."/>
            <person name="Ravi A."/>
            <person name="Getino M."/>
            <person name="Pursley I."/>
            <person name="Horton D.L."/>
            <person name="Alikhan N.F."/>
            <person name="Baker D."/>
            <person name="Gharbi K."/>
            <person name="Hall N."/>
            <person name="Watson M."/>
            <person name="Adriaenssens E.M."/>
            <person name="Foster-Nyarko E."/>
            <person name="Jarju S."/>
            <person name="Secka A."/>
            <person name="Antonio M."/>
            <person name="Oren A."/>
            <person name="Chaudhuri R.R."/>
            <person name="La Ragione R."/>
            <person name="Hildebrand F."/>
            <person name="Pallen M.J."/>
        </authorList>
    </citation>
    <scope>NUCLEOTIDE SEQUENCE</scope>
    <source>
        <strain evidence="3">ChiHecolR3B27-1887</strain>
    </source>
</reference>
<dbReference type="SMART" id="SM00093">
    <property type="entry name" value="SERPIN"/>
    <property type="match status" value="1"/>
</dbReference>
<dbReference type="Pfam" id="PF00079">
    <property type="entry name" value="Serpin"/>
    <property type="match status" value="1"/>
</dbReference>
<dbReference type="PROSITE" id="PS00284">
    <property type="entry name" value="SERPIN"/>
    <property type="match status" value="1"/>
</dbReference>
<comment type="similarity">
    <text evidence="1">Belongs to the serpin family.</text>
</comment>
<protein>
    <submittedName>
        <fullName evidence="3">Serpin family protein</fullName>
    </submittedName>
</protein>
<evidence type="ECO:0000313" key="3">
    <source>
        <dbReference type="EMBL" id="HIZ18307.1"/>
    </source>
</evidence>
<proteinExistence type="inferred from homology"/>
<name>A0A9D2DJP7_9ACTN</name>
<dbReference type="PANTHER" id="PTHR11461:SF211">
    <property type="entry name" value="GH10112P-RELATED"/>
    <property type="match status" value="1"/>
</dbReference>
<dbReference type="InterPro" id="IPR042178">
    <property type="entry name" value="Serpin_sf_1"/>
</dbReference>
<dbReference type="InterPro" id="IPR036186">
    <property type="entry name" value="Serpin_sf"/>
</dbReference>
<dbReference type="CDD" id="cd19589">
    <property type="entry name" value="serpin_tengpin-like"/>
    <property type="match status" value="1"/>
</dbReference>
<evidence type="ECO:0000313" key="4">
    <source>
        <dbReference type="Proteomes" id="UP000824029"/>
    </source>
</evidence>
<gene>
    <name evidence="3" type="ORF">IAA22_04255</name>
</gene>
<dbReference type="Gene3D" id="3.30.497.10">
    <property type="entry name" value="Antithrombin, subunit I, domain 2"/>
    <property type="match status" value="1"/>
</dbReference>
<feature type="domain" description="Serpin" evidence="2">
    <location>
        <begin position="50"/>
        <end position="403"/>
    </location>
</feature>
<dbReference type="Proteomes" id="UP000824029">
    <property type="component" value="Unassembled WGS sequence"/>
</dbReference>
<accession>A0A9D2DJP7</accession>
<organism evidence="3 4">
    <name type="scientific">Candidatus Olsenella stercoravium</name>
    <dbReference type="NCBI Taxonomy" id="2838713"/>
    <lineage>
        <taxon>Bacteria</taxon>
        <taxon>Bacillati</taxon>
        <taxon>Actinomycetota</taxon>
        <taxon>Coriobacteriia</taxon>
        <taxon>Coriobacteriales</taxon>
        <taxon>Atopobiaceae</taxon>
        <taxon>Olsenella</taxon>
    </lineage>
</organism>
<dbReference type="PANTHER" id="PTHR11461">
    <property type="entry name" value="SERINE PROTEASE INHIBITOR, SERPIN"/>
    <property type="match status" value="1"/>
</dbReference>
<sequence length="404" mass="42339">MSSMLVLSLLNGCAPSSSSLTATELTAGMRPTEVGSLSVGEGAQTYDFALDLLRLSTDGESVLVSPLSALGALAMAENGADGETLAQMERATGMGADELIGLLRAYGVPAEDDPISIANSVWLRDSNGLAVEDDFLAACGDRLGAQVFSAPFDDSTVADVNAWVSERTHEMIPQMLDQISGDAQVLLVNALAFEGGWEEPFDSELTSPDTFICEDGSEQDVTMMHSTEGGYLEGELATGFVKPYEGYDYAFVGLLPDEGVSVDELLASLDGSALEELLTPVAGAGAEIGLPQFTASHEAELGDALRALGVTDAFDPTLADFSRMGGTDDGSLFVSSVLQKTFVDVNERGTRAAATTVVTVGETAAGPGDPIEYHEVVLDRPFVYLIMDLRTDTPVFAGTVMGVE</sequence>
<dbReference type="SUPFAM" id="SSF56574">
    <property type="entry name" value="Serpins"/>
    <property type="match status" value="1"/>
</dbReference>
<dbReference type="InterPro" id="IPR000215">
    <property type="entry name" value="Serpin_fam"/>
</dbReference>
<dbReference type="EMBL" id="DXBZ01000077">
    <property type="protein sequence ID" value="HIZ18307.1"/>
    <property type="molecule type" value="Genomic_DNA"/>
</dbReference>
<dbReference type="AlphaFoldDB" id="A0A9D2DJP7"/>
<dbReference type="Gene3D" id="2.30.39.10">
    <property type="entry name" value="Alpha-1-antitrypsin, domain 1"/>
    <property type="match status" value="1"/>
</dbReference>
<dbReference type="InterPro" id="IPR042185">
    <property type="entry name" value="Serpin_sf_2"/>
</dbReference>
<evidence type="ECO:0000256" key="1">
    <source>
        <dbReference type="RuleBase" id="RU000411"/>
    </source>
</evidence>
<dbReference type="InterPro" id="IPR023796">
    <property type="entry name" value="Serpin_dom"/>
</dbReference>